<feature type="transmembrane region" description="Helical" evidence="2">
    <location>
        <begin position="246"/>
        <end position="267"/>
    </location>
</feature>
<evidence type="ECO:0000313" key="3">
    <source>
        <dbReference type="EMBL" id="OXR46609.1"/>
    </source>
</evidence>
<dbReference type="AlphaFoldDB" id="A0A231HCQ4"/>
<evidence type="ECO:0000313" key="4">
    <source>
        <dbReference type="Proteomes" id="UP000215506"/>
    </source>
</evidence>
<evidence type="ECO:0000256" key="1">
    <source>
        <dbReference type="SAM" id="MobiDB-lite"/>
    </source>
</evidence>
<keyword evidence="2" id="KW-1133">Transmembrane helix</keyword>
<reference evidence="3 4" key="1">
    <citation type="submission" date="2017-07" db="EMBL/GenBank/DDBJ databases">
        <title>First draft Genome Sequence of Nocardia cerradoensis isolated from human infection.</title>
        <authorList>
            <person name="Carrasco G."/>
        </authorList>
    </citation>
    <scope>NUCLEOTIDE SEQUENCE [LARGE SCALE GENOMIC DNA]</scope>
    <source>
        <strain evidence="3 4">CNM20130759</strain>
    </source>
</reference>
<organism evidence="3 4">
    <name type="scientific">Nocardia cerradoensis</name>
    <dbReference type="NCBI Taxonomy" id="85688"/>
    <lineage>
        <taxon>Bacteria</taxon>
        <taxon>Bacillati</taxon>
        <taxon>Actinomycetota</taxon>
        <taxon>Actinomycetes</taxon>
        <taxon>Mycobacteriales</taxon>
        <taxon>Nocardiaceae</taxon>
        <taxon>Nocardia</taxon>
    </lineage>
</organism>
<name>A0A231HCQ4_9NOCA</name>
<feature type="compositionally biased region" description="Low complexity" evidence="1">
    <location>
        <begin position="76"/>
        <end position="85"/>
    </location>
</feature>
<feature type="compositionally biased region" description="Low complexity" evidence="1">
    <location>
        <begin position="1"/>
        <end position="10"/>
    </location>
</feature>
<gene>
    <name evidence="3" type="ORF">B7C42_01580</name>
</gene>
<accession>A0A231HCQ4</accession>
<sequence length="269" mass="27660">MSNPYGGQPPYGQPFPPNGAQPYPPAQPYPGAPQPNGPYGAPPPHGGSGAVAAPGYPQPHAGSQPHIPQPHNVSQPHHAPGWGAPQAPPQPYGQPPANPYGAQPYPGQQPFNGGPAPYGAPNPGAPQGQYGAYGPAVQFQPQPGPQGIVVDASYFPLGFMLALTGPKILVDGMEVPMAKWGQTHIPVGPGQHHVRVATKWLWDMGPAETAVPVAEGHSTHVYYKSPAIAFINGAIGPVPQAAPGAIVSYISLGVVGVLILLQLLIACTI</sequence>
<comment type="caution">
    <text evidence="3">The sequence shown here is derived from an EMBL/GenBank/DDBJ whole genome shotgun (WGS) entry which is preliminary data.</text>
</comment>
<feature type="compositionally biased region" description="Low complexity" evidence="1">
    <location>
        <begin position="99"/>
        <end position="117"/>
    </location>
</feature>
<keyword evidence="2" id="KW-0472">Membrane</keyword>
<feature type="compositionally biased region" description="Pro residues" evidence="1">
    <location>
        <begin position="86"/>
        <end position="98"/>
    </location>
</feature>
<keyword evidence="2" id="KW-0812">Transmembrane</keyword>
<dbReference type="Proteomes" id="UP000215506">
    <property type="component" value="Unassembled WGS sequence"/>
</dbReference>
<evidence type="ECO:0000256" key="2">
    <source>
        <dbReference type="SAM" id="Phobius"/>
    </source>
</evidence>
<keyword evidence="4" id="KW-1185">Reference proteome</keyword>
<dbReference type="RefSeq" id="WP_223273306.1">
    <property type="nucleotide sequence ID" value="NZ_JAAXOR010000005.1"/>
</dbReference>
<dbReference type="EMBL" id="NGAF01000002">
    <property type="protein sequence ID" value="OXR46609.1"/>
    <property type="molecule type" value="Genomic_DNA"/>
</dbReference>
<feature type="region of interest" description="Disordered" evidence="1">
    <location>
        <begin position="1"/>
        <end position="138"/>
    </location>
</feature>
<proteinExistence type="predicted"/>
<feature type="compositionally biased region" description="Pro residues" evidence="1">
    <location>
        <begin position="11"/>
        <end position="45"/>
    </location>
</feature>
<protein>
    <submittedName>
        <fullName evidence="3">Uncharacterized protein</fullName>
    </submittedName>
</protein>